<dbReference type="Gene3D" id="3.30.300.30">
    <property type="match status" value="1"/>
</dbReference>
<feature type="binding site" evidence="8">
    <location>
        <position position="542"/>
    </location>
    <ligand>
        <name>Mg(2+)</name>
        <dbReference type="ChEBI" id="CHEBI:18420"/>
    </ligand>
</feature>
<feature type="binding site" evidence="8">
    <location>
        <position position="539"/>
    </location>
    <ligand>
        <name>Mg(2+)</name>
        <dbReference type="ChEBI" id="CHEBI:18420"/>
    </ligand>
</feature>
<dbReference type="STRING" id="351659.SAMN05421784_1303"/>
<comment type="cofactor">
    <cofactor evidence="8">
        <name>Mg(2+)</name>
        <dbReference type="ChEBI" id="CHEBI:18420"/>
    </cofactor>
</comment>
<feature type="binding site" evidence="8">
    <location>
        <begin position="191"/>
        <end position="194"/>
    </location>
    <ligand>
        <name>CoA</name>
        <dbReference type="ChEBI" id="CHEBI:57287"/>
    </ligand>
</feature>
<keyword evidence="5 8" id="KW-0067">ATP-binding</keyword>
<keyword evidence="3 8" id="KW-0479">Metal-binding</keyword>
<evidence type="ECO:0000256" key="2">
    <source>
        <dbReference type="ARBA" id="ARBA00022598"/>
    </source>
</evidence>
<dbReference type="NCBIfam" id="NF001208">
    <property type="entry name" value="PRK00174.1"/>
    <property type="match status" value="1"/>
</dbReference>
<feature type="binding site" evidence="8">
    <location>
        <begin position="411"/>
        <end position="416"/>
    </location>
    <ligand>
        <name>ATP</name>
        <dbReference type="ChEBI" id="CHEBI:30616"/>
    </ligand>
</feature>
<evidence type="ECO:0000259" key="11">
    <source>
        <dbReference type="Pfam" id="PF16177"/>
    </source>
</evidence>
<dbReference type="PANTHER" id="PTHR24095">
    <property type="entry name" value="ACETYL-COENZYME A SYNTHETASE"/>
    <property type="match status" value="1"/>
</dbReference>
<feature type="binding site" evidence="8">
    <location>
        <position position="311"/>
    </location>
    <ligand>
        <name>CoA</name>
        <dbReference type="ChEBI" id="CHEBI:57287"/>
    </ligand>
</feature>
<dbReference type="GO" id="GO:0016208">
    <property type="term" value="F:AMP binding"/>
    <property type="evidence" value="ECO:0007669"/>
    <property type="project" value="InterPro"/>
</dbReference>
<feature type="domain" description="AMP-binding enzyme C-terminal" evidence="10">
    <location>
        <begin position="531"/>
        <end position="609"/>
    </location>
</feature>
<evidence type="ECO:0000256" key="8">
    <source>
        <dbReference type="HAMAP-Rule" id="MF_01123"/>
    </source>
</evidence>
<evidence type="ECO:0000256" key="3">
    <source>
        <dbReference type="ARBA" id="ARBA00022723"/>
    </source>
</evidence>
<keyword evidence="7 8" id="KW-0007">Acetylation</keyword>
<accession>A0A1I7JC50</accession>
<feature type="domain" description="AMP-dependent synthetase/ligase" evidence="9">
    <location>
        <begin position="83"/>
        <end position="467"/>
    </location>
</feature>
<dbReference type="GO" id="GO:0019427">
    <property type="term" value="P:acetyl-CoA biosynthetic process from acetate"/>
    <property type="evidence" value="ECO:0007669"/>
    <property type="project" value="UniProtKB-UniRule"/>
</dbReference>
<feature type="binding site" evidence="8">
    <location>
        <position position="523"/>
    </location>
    <ligand>
        <name>CoA</name>
        <dbReference type="ChEBI" id="CHEBI:57287"/>
    </ligand>
</feature>
<dbReference type="FunFam" id="3.40.50.12780:FF:000001">
    <property type="entry name" value="Acetyl-coenzyme A synthetase"/>
    <property type="match status" value="1"/>
</dbReference>
<evidence type="ECO:0000313" key="12">
    <source>
        <dbReference type="EMBL" id="SFU82691.1"/>
    </source>
</evidence>
<proteinExistence type="inferred from homology"/>
<dbReference type="InterPro" id="IPR042099">
    <property type="entry name" value="ANL_N_sf"/>
</dbReference>
<evidence type="ECO:0000313" key="13">
    <source>
        <dbReference type="Proteomes" id="UP000242496"/>
    </source>
</evidence>
<dbReference type="PROSITE" id="PS00455">
    <property type="entry name" value="AMP_BINDING"/>
    <property type="match status" value="1"/>
</dbReference>
<dbReference type="AlphaFoldDB" id="A0A1I7JC50"/>
<dbReference type="Gene3D" id="3.40.50.12780">
    <property type="entry name" value="N-terminal domain of ligase-like"/>
    <property type="match status" value="1"/>
</dbReference>
<dbReference type="EMBL" id="FPBJ01000030">
    <property type="protein sequence ID" value="SFU82691.1"/>
    <property type="molecule type" value="Genomic_DNA"/>
</dbReference>
<feature type="modified residue" description="N6-acetyllysine" evidence="8">
    <location>
        <position position="609"/>
    </location>
</feature>
<dbReference type="NCBIfam" id="TIGR02188">
    <property type="entry name" value="Ac_CoA_lig_AcsA"/>
    <property type="match status" value="1"/>
</dbReference>
<evidence type="ECO:0000259" key="10">
    <source>
        <dbReference type="Pfam" id="PF13193"/>
    </source>
</evidence>
<dbReference type="Pfam" id="PF13193">
    <property type="entry name" value="AMP-binding_C"/>
    <property type="match status" value="1"/>
</dbReference>
<dbReference type="InterPro" id="IPR011904">
    <property type="entry name" value="Ac_CoA_lig"/>
</dbReference>
<organism evidence="12 13">
    <name type="scientific">Xenorhabdus koppenhoeferi</name>
    <dbReference type="NCBI Taxonomy" id="351659"/>
    <lineage>
        <taxon>Bacteria</taxon>
        <taxon>Pseudomonadati</taxon>
        <taxon>Pseudomonadota</taxon>
        <taxon>Gammaproteobacteria</taxon>
        <taxon>Enterobacterales</taxon>
        <taxon>Morganellaceae</taxon>
        <taxon>Xenorhabdus</taxon>
    </lineage>
</organism>
<dbReference type="Proteomes" id="UP000242496">
    <property type="component" value="Unassembled WGS sequence"/>
</dbReference>
<dbReference type="EC" id="6.2.1.1" evidence="8"/>
<feature type="binding site" evidence="8">
    <location>
        <position position="335"/>
    </location>
    <ligand>
        <name>CoA</name>
        <dbReference type="ChEBI" id="CHEBI:57287"/>
    </ligand>
</feature>
<dbReference type="GO" id="GO:0046872">
    <property type="term" value="F:metal ion binding"/>
    <property type="evidence" value="ECO:0007669"/>
    <property type="project" value="UniProtKB-KW"/>
</dbReference>
<feature type="binding site" evidence="8">
    <location>
        <begin position="387"/>
        <end position="389"/>
    </location>
    <ligand>
        <name>ATP</name>
        <dbReference type="ChEBI" id="CHEBI:30616"/>
    </ligand>
</feature>
<comment type="function">
    <text evidence="8">Catalyzes the conversion of acetate into acetyl-CoA (AcCoA), an essential intermediate at the junction of anabolic and catabolic pathways. Acs undergoes a two-step reaction. In the first half reaction, Acs combines acetate with ATP to form acetyl-adenylate (AcAMP) intermediate. In the second half reaction, it can then transfer the acetyl group from AcAMP to the sulfhydryl group of CoA, forming the product AcCoA.</text>
</comment>
<dbReference type="GO" id="GO:0005829">
    <property type="term" value="C:cytosol"/>
    <property type="evidence" value="ECO:0007669"/>
    <property type="project" value="TreeGrafter"/>
</dbReference>
<comment type="catalytic activity">
    <reaction evidence="8">
        <text>acetate + ATP + CoA = acetyl-CoA + AMP + diphosphate</text>
        <dbReference type="Rhea" id="RHEA:23176"/>
        <dbReference type="ChEBI" id="CHEBI:30089"/>
        <dbReference type="ChEBI" id="CHEBI:30616"/>
        <dbReference type="ChEBI" id="CHEBI:33019"/>
        <dbReference type="ChEBI" id="CHEBI:57287"/>
        <dbReference type="ChEBI" id="CHEBI:57288"/>
        <dbReference type="ChEBI" id="CHEBI:456215"/>
        <dbReference type="EC" id="6.2.1.1"/>
    </reaction>
</comment>
<dbReference type="GO" id="GO:0005524">
    <property type="term" value="F:ATP binding"/>
    <property type="evidence" value="ECO:0007669"/>
    <property type="project" value="UniProtKB-KW"/>
</dbReference>
<dbReference type="InterPro" id="IPR032387">
    <property type="entry name" value="ACAS_N"/>
</dbReference>
<evidence type="ECO:0000259" key="9">
    <source>
        <dbReference type="Pfam" id="PF00501"/>
    </source>
</evidence>
<keyword evidence="6 8" id="KW-0460">Magnesium</keyword>
<feature type="binding site" evidence="8">
    <location>
        <position position="584"/>
    </location>
    <ligand>
        <name>CoA</name>
        <dbReference type="ChEBI" id="CHEBI:57287"/>
    </ligand>
</feature>
<dbReference type="SUPFAM" id="SSF56801">
    <property type="entry name" value="Acetyl-CoA synthetase-like"/>
    <property type="match status" value="1"/>
</dbReference>
<keyword evidence="4 8" id="KW-0547">Nucleotide-binding</keyword>
<protein>
    <recommendedName>
        <fullName evidence="8">Acetyl-coenzyme A synthetase</fullName>
        <shortName evidence="8">AcCoA synthetase</shortName>
        <shortName evidence="8">Acs</shortName>
        <ecNumber evidence="8">6.2.1.1</ecNumber>
    </recommendedName>
    <alternativeName>
        <fullName evidence="8">Acetate--CoA ligase</fullName>
    </alternativeName>
    <alternativeName>
        <fullName evidence="8">Acyl-activating enzyme</fullName>
    </alternativeName>
</protein>
<dbReference type="HAMAP" id="MF_01123">
    <property type="entry name" value="Ac_CoA_synth"/>
    <property type="match status" value="1"/>
</dbReference>
<evidence type="ECO:0000256" key="4">
    <source>
        <dbReference type="ARBA" id="ARBA00022741"/>
    </source>
</evidence>
<dbReference type="GO" id="GO:0006935">
    <property type="term" value="P:chemotaxis"/>
    <property type="evidence" value="ECO:0007669"/>
    <property type="project" value="UniProtKB-UniRule"/>
</dbReference>
<evidence type="ECO:0000256" key="5">
    <source>
        <dbReference type="ARBA" id="ARBA00022840"/>
    </source>
</evidence>
<dbReference type="CDD" id="cd05966">
    <property type="entry name" value="ACS"/>
    <property type="match status" value="1"/>
</dbReference>
<dbReference type="GO" id="GO:0003987">
    <property type="term" value="F:acetate-CoA ligase activity"/>
    <property type="evidence" value="ECO:0007669"/>
    <property type="project" value="UniProtKB-UniRule"/>
</dbReference>
<feature type="domain" description="Acetyl-coenzyme A synthetase N-terminal" evidence="11">
    <location>
        <begin position="24"/>
        <end position="81"/>
    </location>
</feature>
<dbReference type="FunFam" id="3.30.300.30:FF:000004">
    <property type="entry name" value="Acetyl-coenzyme A synthetase"/>
    <property type="match status" value="1"/>
</dbReference>
<evidence type="ECO:0000256" key="6">
    <source>
        <dbReference type="ARBA" id="ARBA00022842"/>
    </source>
</evidence>
<keyword evidence="2 8" id="KW-0436">Ligase</keyword>
<dbReference type="InterPro" id="IPR025110">
    <property type="entry name" value="AMP-bd_C"/>
</dbReference>
<dbReference type="InterPro" id="IPR000873">
    <property type="entry name" value="AMP-dep_synth/lig_dom"/>
</dbReference>
<dbReference type="InterPro" id="IPR020845">
    <property type="entry name" value="AMP-binding_CS"/>
</dbReference>
<reference evidence="13" key="1">
    <citation type="submission" date="2016-10" db="EMBL/GenBank/DDBJ databases">
        <authorList>
            <person name="Varghese N."/>
            <person name="Submissions S."/>
        </authorList>
    </citation>
    <scope>NUCLEOTIDE SEQUENCE [LARGE SCALE GENOMIC DNA]</scope>
    <source>
        <strain evidence="13">DSM 18168</strain>
    </source>
</reference>
<dbReference type="InterPro" id="IPR045851">
    <property type="entry name" value="AMP-bd_C_sf"/>
</dbReference>
<dbReference type="Pfam" id="PF00501">
    <property type="entry name" value="AMP-binding"/>
    <property type="match status" value="1"/>
</dbReference>
<feature type="binding site" evidence="8">
    <location>
        <position position="537"/>
    </location>
    <ligand>
        <name>Mg(2+)</name>
        <dbReference type="ChEBI" id="CHEBI:18420"/>
    </ligand>
</feature>
<sequence length="651" mass="72426">MTQIIKHLIPAVIADTALISKQQYLQDYQWSLQDPEGFWGEKGKIVDWIKPYTKVKNTSFDPGHISIRWFEEGTLNLSANCLDRHLQERGDKTAIIWEGDNPTESRHVTYRELHHDVNQFANVLKKIGVKKGDVVAIYMPMVPEAAVAMLACTRIGAIHSVIFGGFSPDAIASRVIDSNAKLVVTADEGLRAGRTIPLKKNVDEALSNPEVTDVTNVIVFRRTGNIKNWHNGRDLWWHELIENVSSDCPAEEINAEDPLFILYTSGSTGKPKGVLHTTGGYLVYVSLTFKYTFDYRPGEIYWCTADVGWVTGHSYLLYGPLSCGATTLMFEGVPNYPDVNRLCQIIDKHQVNILYTAPTAIRALMAEGDKAIVGTKRTSLRIMGSVGEPINPEAWEWYYRKIGNSKCPIVDTWWQTETGGFMITPLPGATDLKAGSATLPFFGVSPALVDNAGEILEGENEGNLVITDSWPAQARTLYGDHERFEQTYFSTFKGMYFSGDGARRDEDGYYWITGRVDDVLNISGHRLGTAEIESALVSHPKIAEAAVVGIPHHIKGQAIYAYVTLIHGEEPSPELYTEVRNWVRKEIGPIATPDILHWTDSLPKTRSGKIMRRILRKIAAGDTSNLGDTSTLADPGVVEKLLKEKQSINMS</sequence>
<comment type="PTM">
    <text evidence="8">Acetylated. Deacetylation by the SIR2-homolog deacetylase activates the enzyme.</text>
</comment>
<evidence type="ECO:0000256" key="1">
    <source>
        <dbReference type="ARBA" id="ARBA00006432"/>
    </source>
</evidence>
<comment type="function">
    <text evidence="8">Enables the cell to use acetate during aerobic growth to generate energy via the TCA cycle, and biosynthetic compounds via the glyoxylate shunt. Acetylates CheY, the response regulator involved in flagellar movement and chemotaxis.</text>
</comment>
<evidence type="ECO:0000256" key="7">
    <source>
        <dbReference type="ARBA" id="ARBA00022990"/>
    </source>
</evidence>
<dbReference type="RefSeq" id="WP_092552681.1">
    <property type="nucleotide sequence ID" value="NZ_CAWRBG010000042.1"/>
</dbReference>
<dbReference type="PANTHER" id="PTHR24095:SF243">
    <property type="entry name" value="ACETYL-COENZYME A SYNTHETASE"/>
    <property type="match status" value="1"/>
</dbReference>
<gene>
    <name evidence="8" type="primary">acs</name>
    <name evidence="12" type="ORF">SAMN05421784_1303</name>
</gene>
<dbReference type="Pfam" id="PF16177">
    <property type="entry name" value="ACAS_N"/>
    <property type="match status" value="1"/>
</dbReference>
<feature type="binding site" evidence="8">
    <location>
        <position position="526"/>
    </location>
    <ligand>
        <name>ATP</name>
        <dbReference type="ChEBI" id="CHEBI:30616"/>
    </ligand>
</feature>
<name>A0A1I7JC50_9GAMM</name>
<feature type="binding site" evidence="8">
    <location>
        <position position="500"/>
    </location>
    <ligand>
        <name>ATP</name>
        <dbReference type="ChEBI" id="CHEBI:30616"/>
    </ligand>
</feature>
<comment type="similarity">
    <text evidence="1 8">Belongs to the ATP-dependent AMP-binding enzyme family.</text>
</comment>
<keyword evidence="13" id="KW-1185">Reference proteome</keyword>
<feature type="binding site" evidence="8">
    <location>
        <position position="515"/>
    </location>
    <ligand>
        <name>ATP</name>
        <dbReference type="ChEBI" id="CHEBI:30616"/>
    </ligand>
</feature>
<dbReference type="OrthoDB" id="9803968at2"/>